<comment type="cofactor">
    <cofactor evidence="1">
        <name>FAD</name>
        <dbReference type="ChEBI" id="CHEBI:57692"/>
    </cofactor>
</comment>
<dbReference type="InterPro" id="IPR050260">
    <property type="entry name" value="FAD-bd_OxRdtase"/>
</dbReference>
<protein>
    <submittedName>
        <fullName evidence="7">Pyridine nucleotide-disulfide oxidoreductase</fullName>
    </submittedName>
</protein>
<dbReference type="PANTHER" id="PTHR43429:SF3">
    <property type="entry name" value="NITRITE REDUCTASE [NAD(P)H]"/>
    <property type="match status" value="1"/>
</dbReference>
<evidence type="ECO:0000256" key="4">
    <source>
        <dbReference type="ARBA" id="ARBA00022827"/>
    </source>
</evidence>
<proteinExistence type="inferred from homology"/>
<dbReference type="InterPro" id="IPR036188">
    <property type="entry name" value="FAD/NAD-bd_sf"/>
</dbReference>
<dbReference type="PRINTS" id="PR00368">
    <property type="entry name" value="FADPNR"/>
</dbReference>
<feature type="domain" description="NADH-rubredoxin oxidoreductase C-terminal" evidence="6">
    <location>
        <begin position="317"/>
        <end position="385"/>
    </location>
</feature>
<dbReference type="Proteomes" id="UP001228113">
    <property type="component" value="Chromosome"/>
</dbReference>
<dbReference type="PRINTS" id="PR00411">
    <property type="entry name" value="PNDRDTASEI"/>
</dbReference>
<reference evidence="7" key="1">
    <citation type="journal article" date="2023" name="Int. J. Syst. Evol. Microbiol.">
        <title>Mesoterricola silvestris gen. nov., sp. nov., Mesoterricola sediminis sp. nov., Geothrix oryzae sp. nov., Geothrix edaphica sp. nov., Geothrix rubra sp. nov., and Geothrix limicola sp. nov., six novel members of Acidobacteriota isolated from soils.</title>
        <authorList>
            <person name="Itoh H."/>
            <person name="Sugisawa Y."/>
            <person name="Mise K."/>
            <person name="Xu Z."/>
            <person name="Kuniyasu M."/>
            <person name="Ushijima N."/>
            <person name="Kawano K."/>
            <person name="Kobayashi E."/>
            <person name="Shiratori Y."/>
            <person name="Masuda Y."/>
            <person name="Senoo K."/>
        </authorList>
    </citation>
    <scope>NUCLEOTIDE SEQUENCE</scope>
    <source>
        <strain evidence="7">W786</strain>
    </source>
</reference>
<evidence type="ECO:0000259" key="5">
    <source>
        <dbReference type="Pfam" id="PF07992"/>
    </source>
</evidence>
<dbReference type="Pfam" id="PF18267">
    <property type="entry name" value="Rubredoxin_C"/>
    <property type="match status" value="1"/>
</dbReference>
<dbReference type="RefSeq" id="WP_316410880.1">
    <property type="nucleotide sequence ID" value="NZ_AP027081.1"/>
</dbReference>
<dbReference type="GO" id="GO:0016491">
    <property type="term" value="F:oxidoreductase activity"/>
    <property type="evidence" value="ECO:0007669"/>
    <property type="project" value="InterPro"/>
</dbReference>
<dbReference type="EMBL" id="AP027081">
    <property type="protein sequence ID" value="BDU75148.1"/>
    <property type="molecule type" value="Genomic_DNA"/>
</dbReference>
<dbReference type="InterPro" id="IPR023753">
    <property type="entry name" value="FAD/NAD-binding_dom"/>
</dbReference>
<comment type="similarity">
    <text evidence="2">Belongs to the FAD-dependent oxidoreductase family.</text>
</comment>
<accession>A0AA48H356</accession>
<evidence type="ECO:0000313" key="8">
    <source>
        <dbReference type="Proteomes" id="UP001228113"/>
    </source>
</evidence>
<organism evidence="7 8">
    <name type="scientific">Mesoterricola sediminis</name>
    <dbReference type="NCBI Taxonomy" id="2927980"/>
    <lineage>
        <taxon>Bacteria</taxon>
        <taxon>Pseudomonadati</taxon>
        <taxon>Acidobacteriota</taxon>
        <taxon>Holophagae</taxon>
        <taxon>Holophagales</taxon>
        <taxon>Holophagaceae</taxon>
        <taxon>Mesoterricola</taxon>
    </lineage>
</organism>
<dbReference type="InterPro" id="IPR041575">
    <property type="entry name" value="Rubredoxin_C"/>
</dbReference>
<dbReference type="KEGG" id="msea:METESE_01060"/>
<evidence type="ECO:0000256" key="1">
    <source>
        <dbReference type="ARBA" id="ARBA00001974"/>
    </source>
</evidence>
<dbReference type="SUPFAM" id="SSF51905">
    <property type="entry name" value="FAD/NAD(P)-binding domain"/>
    <property type="match status" value="1"/>
</dbReference>
<evidence type="ECO:0000256" key="3">
    <source>
        <dbReference type="ARBA" id="ARBA00022630"/>
    </source>
</evidence>
<evidence type="ECO:0000313" key="7">
    <source>
        <dbReference type="EMBL" id="BDU75148.1"/>
    </source>
</evidence>
<evidence type="ECO:0000256" key="2">
    <source>
        <dbReference type="ARBA" id="ARBA00006442"/>
    </source>
</evidence>
<name>A0AA48H356_9BACT</name>
<keyword evidence="8" id="KW-1185">Reference proteome</keyword>
<feature type="domain" description="FAD/NAD(P)-binding" evidence="5">
    <location>
        <begin position="2"/>
        <end position="284"/>
    </location>
</feature>
<keyword evidence="4" id="KW-0274">FAD</keyword>
<dbReference type="Pfam" id="PF07992">
    <property type="entry name" value="Pyr_redox_2"/>
    <property type="match status" value="1"/>
</dbReference>
<dbReference type="Gene3D" id="3.50.50.60">
    <property type="entry name" value="FAD/NAD(P)-binding domain"/>
    <property type="match status" value="2"/>
</dbReference>
<dbReference type="PANTHER" id="PTHR43429">
    <property type="entry name" value="PYRIDINE NUCLEOTIDE-DISULFIDE OXIDOREDUCTASE DOMAIN-CONTAINING"/>
    <property type="match status" value="1"/>
</dbReference>
<evidence type="ECO:0000259" key="6">
    <source>
        <dbReference type="Pfam" id="PF18267"/>
    </source>
</evidence>
<sequence>MRHLILGAGPAGVTAAETLRRADRDTTITLLEGEGEVPYARMALPYLLAGRIDETGLRLRTDADHFRRLGIDLRHGRAIKVDAAARTVTLADGATLPYDRLLVATGSRPTLQRIPGIDLPGVHTCWTLADARALLARARPGTRVVQMGAGFVGCIIIQGLVHLGVDLTVLVRSGRMVSRMMDPPSSALIRRWCQAQGVTVRVDTLPERITQGDGHLDVHLPGGERLPADLYLCLVGVKPNVELLAGTGVRIEGGIQVDDTMATGVDGIYAAGDVAEHVDVVTGARLVNAIQPNAVDQGRIAALNMAGRSAASRGTFPFNILDTLGLKSSSFGAWQGVEGGEAVEVTDPARYRYLKLQFKDDRLVGANAVGLTEHIGALRGLIEGKVPLGPWKARLQANPSLLMEAWLACKLKA</sequence>
<keyword evidence="3" id="KW-0285">Flavoprotein</keyword>
<dbReference type="AlphaFoldDB" id="A0AA48H356"/>
<gene>
    <name evidence="7" type="ORF">METESE_01060</name>
</gene>